<dbReference type="EMBL" id="JBHSXS010000013">
    <property type="protein sequence ID" value="MFC6882472.1"/>
    <property type="molecule type" value="Genomic_DNA"/>
</dbReference>
<name>A0ABW2CLH8_9ACTN</name>
<evidence type="ECO:0008006" key="4">
    <source>
        <dbReference type="Google" id="ProtNLM"/>
    </source>
</evidence>
<keyword evidence="3" id="KW-1185">Reference proteome</keyword>
<reference evidence="3" key="1">
    <citation type="journal article" date="2019" name="Int. J. Syst. Evol. Microbiol.">
        <title>The Global Catalogue of Microorganisms (GCM) 10K type strain sequencing project: providing services to taxonomists for standard genome sequencing and annotation.</title>
        <authorList>
            <consortium name="The Broad Institute Genomics Platform"/>
            <consortium name="The Broad Institute Genome Sequencing Center for Infectious Disease"/>
            <person name="Wu L."/>
            <person name="Ma J."/>
        </authorList>
    </citation>
    <scope>NUCLEOTIDE SEQUENCE [LARGE SCALE GENOMIC DNA]</scope>
    <source>
        <strain evidence="3">JCM 3369</strain>
    </source>
</reference>
<dbReference type="Proteomes" id="UP001596380">
    <property type="component" value="Unassembled WGS sequence"/>
</dbReference>
<organism evidence="2 3">
    <name type="scientific">Actinomadura yumaensis</name>
    <dbReference type="NCBI Taxonomy" id="111807"/>
    <lineage>
        <taxon>Bacteria</taxon>
        <taxon>Bacillati</taxon>
        <taxon>Actinomycetota</taxon>
        <taxon>Actinomycetes</taxon>
        <taxon>Streptosporangiales</taxon>
        <taxon>Thermomonosporaceae</taxon>
        <taxon>Actinomadura</taxon>
    </lineage>
</organism>
<comment type="caution">
    <text evidence="2">The sequence shown here is derived from an EMBL/GenBank/DDBJ whole genome shotgun (WGS) entry which is preliminary data.</text>
</comment>
<feature type="transmembrane region" description="Helical" evidence="1">
    <location>
        <begin position="44"/>
        <end position="60"/>
    </location>
</feature>
<sequence length="199" mass="20001">MTGPGATLPRCARGAFLAAVCTLLSLGGHVLGGAGDCCVPPWQAVAVTGAVVGALCVALARRMMSFRRILAVVGWAQVAFHFSFTVAAPGPGHHMGAPAPGAAGGVAGPFAMGPSMLAGHALAAVAAAVLLAGAERALWWLCGAVFAVAFARLLTRPAPVRRAPWTVVVQDDPAPRLGVVLARSVRRRGPPAAPSHAVA</sequence>
<feature type="transmembrane region" description="Helical" evidence="1">
    <location>
        <begin position="69"/>
        <end position="90"/>
    </location>
</feature>
<dbReference type="RefSeq" id="WP_160826614.1">
    <property type="nucleotide sequence ID" value="NZ_JBHSXE010000001.1"/>
</dbReference>
<evidence type="ECO:0000313" key="3">
    <source>
        <dbReference type="Proteomes" id="UP001596380"/>
    </source>
</evidence>
<evidence type="ECO:0000313" key="2">
    <source>
        <dbReference type="EMBL" id="MFC6882472.1"/>
    </source>
</evidence>
<proteinExistence type="predicted"/>
<evidence type="ECO:0000256" key="1">
    <source>
        <dbReference type="SAM" id="Phobius"/>
    </source>
</evidence>
<protein>
    <recommendedName>
        <fullName evidence="4">MFS transporter</fullName>
    </recommendedName>
</protein>
<accession>A0ABW2CLH8</accession>
<gene>
    <name evidence="2" type="ORF">ACFQKB_22140</name>
</gene>
<keyword evidence="1" id="KW-0812">Transmembrane</keyword>
<feature type="transmembrane region" description="Helical" evidence="1">
    <location>
        <begin position="138"/>
        <end position="155"/>
    </location>
</feature>
<keyword evidence="1" id="KW-0472">Membrane</keyword>
<keyword evidence="1" id="KW-1133">Transmembrane helix</keyword>
<feature type="transmembrane region" description="Helical" evidence="1">
    <location>
        <begin position="110"/>
        <end position="131"/>
    </location>
</feature>